<protein>
    <recommendedName>
        <fullName evidence="4">PH domain-containing protein</fullName>
    </recommendedName>
</protein>
<feature type="transmembrane region" description="Helical" evidence="1">
    <location>
        <begin position="231"/>
        <end position="251"/>
    </location>
</feature>
<feature type="transmembrane region" description="Helical" evidence="1">
    <location>
        <begin position="118"/>
        <end position="136"/>
    </location>
</feature>
<feature type="transmembrane region" description="Helical" evidence="1">
    <location>
        <begin position="257"/>
        <end position="277"/>
    </location>
</feature>
<gene>
    <name evidence="2" type="ORF">ACFR9U_12615</name>
</gene>
<accession>A0ABD6CD07</accession>
<comment type="caution">
    <text evidence="2">The sequence shown here is derived from an EMBL/GenBank/DDBJ whole genome shotgun (WGS) entry which is preliminary data.</text>
</comment>
<reference evidence="2 3" key="1">
    <citation type="journal article" date="2019" name="Int. J. Syst. Evol. Microbiol.">
        <title>The Global Catalogue of Microorganisms (GCM) 10K type strain sequencing project: providing services to taxonomists for standard genome sequencing and annotation.</title>
        <authorList>
            <consortium name="The Broad Institute Genomics Platform"/>
            <consortium name="The Broad Institute Genome Sequencing Center for Infectious Disease"/>
            <person name="Wu L."/>
            <person name="Ma J."/>
        </authorList>
    </citation>
    <scope>NUCLEOTIDE SEQUENCE [LARGE SCALE GENOMIC DNA]</scope>
    <source>
        <strain evidence="2 3">CGMCC 1.12125</strain>
    </source>
</reference>
<feature type="transmembrane region" description="Helical" evidence="1">
    <location>
        <begin position="51"/>
        <end position="74"/>
    </location>
</feature>
<evidence type="ECO:0000313" key="3">
    <source>
        <dbReference type="Proteomes" id="UP001597119"/>
    </source>
</evidence>
<name>A0ABD6CD07_9EURY</name>
<sequence>MPDAIDWAITRERSLLLRVCQDGAVAVLGGLVLLASMGMIAWVGAEALERNFVPLVLALVGGPFSVLYLLPMLADATQRPDRSQFLPVWHSPRKLLGLAVGGAAGLVGTTLLSPLVAVLLVVGVTFGLVPLAGFLATNGRFDPETRTLTVDGRSASLDALTGVRRVSVGRVTVTWFSYAREASHWTVPRLVVLPTAVEQQLRQHVSAGIAAPIEPPDDADERRDANRTVQATLVTFALLFLGVAVGQFFVADLPTAVALWASSLMALFALIFLWLAVRE</sequence>
<keyword evidence="3" id="KW-1185">Reference proteome</keyword>
<keyword evidence="1" id="KW-0472">Membrane</keyword>
<keyword evidence="1" id="KW-0812">Transmembrane</keyword>
<organism evidence="2 3">
    <name type="scientific">Halorientalis brevis</name>
    <dbReference type="NCBI Taxonomy" id="1126241"/>
    <lineage>
        <taxon>Archaea</taxon>
        <taxon>Methanobacteriati</taxon>
        <taxon>Methanobacteriota</taxon>
        <taxon>Stenosarchaea group</taxon>
        <taxon>Halobacteria</taxon>
        <taxon>Halobacteriales</taxon>
        <taxon>Haloarculaceae</taxon>
        <taxon>Halorientalis</taxon>
    </lineage>
</organism>
<evidence type="ECO:0000256" key="1">
    <source>
        <dbReference type="SAM" id="Phobius"/>
    </source>
</evidence>
<dbReference type="AlphaFoldDB" id="A0ABD6CD07"/>
<dbReference type="RefSeq" id="WP_247380590.1">
    <property type="nucleotide sequence ID" value="NZ_JALLGV010000008.1"/>
</dbReference>
<dbReference type="EMBL" id="JBHUDJ010000006">
    <property type="protein sequence ID" value="MFD1587827.1"/>
    <property type="molecule type" value="Genomic_DNA"/>
</dbReference>
<feature type="transmembrane region" description="Helical" evidence="1">
    <location>
        <begin position="23"/>
        <end position="45"/>
    </location>
</feature>
<evidence type="ECO:0008006" key="4">
    <source>
        <dbReference type="Google" id="ProtNLM"/>
    </source>
</evidence>
<dbReference type="Proteomes" id="UP001597119">
    <property type="component" value="Unassembled WGS sequence"/>
</dbReference>
<keyword evidence="1" id="KW-1133">Transmembrane helix</keyword>
<evidence type="ECO:0000313" key="2">
    <source>
        <dbReference type="EMBL" id="MFD1587827.1"/>
    </source>
</evidence>
<proteinExistence type="predicted"/>